<feature type="domain" description="Vitamin K epoxide reductase" evidence="12">
    <location>
        <begin position="3"/>
        <end position="153"/>
    </location>
</feature>
<evidence type="ECO:0000256" key="8">
    <source>
        <dbReference type="ARBA" id="ARBA00023136"/>
    </source>
</evidence>
<comment type="similarity">
    <text evidence="3">Belongs to the VKOR family.</text>
</comment>
<evidence type="ECO:0000256" key="5">
    <source>
        <dbReference type="ARBA" id="ARBA00022719"/>
    </source>
</evidence>
<evidence type="ECO:0000313" key="14">
    <source>
        <dbReference type="Proteomes" id="UP000297693"/>
    </source>
</evidence>
<name>A0A4R9JS60_9LEPT</name>
<dbReference type="GO" id="GO:0016020">
    <property type="term" value="C:membrane"/>
    <property type="evidence" value="ECO:0007669"/>
    <property type="project" value="UniProtKB-SubCell"/>
</dbReference>
<dbReference type="InterPro" id="IPR012336">
    <property type="entry name" value="Thioredoxin-like_fold"/>
</dbReference>
<evidence type="ECO:0000256" key="3">
    <source>
        <dbReference type="ARBA" id="ARBA00006214"/>
    </source>
</evidence>
<comment type="subcellular location">
    <subcellularLocation>
        <location evidence="1">Membrane</location>
        <topology evidence="1">Multi-pass membrane protein</topology>
    </subcellularLocation>
</comment>
<evidence type="ECO:0000259" key="12">
    <source>
        <dbReference type="SMART" id="SM00756"/>
    </source>
</evidence>
<dbReference type="GO" id="GO:0048038">
    <property type="term" value="F:quinone binding"/>
    <property type="evidence" value="ECO:0007669"/>
    <property type="project" value="UniProtKB-KW"/>
</dbReference>
<dbReference type="RefSeq" id="WP_135625583.1">
    <property type="nucleotide sequence ID" value="NZ_RQGD01000062.1"/>
</dbReference>
<keyword evidence="10" id="KW-0676">Redox-active center</keyword>
<dbReference type="SUPFAM" id="SSF52833">
    <property type="entry name" value="Thioredoxin-like"/>
    <property type="match status" value="1"/>
</dbReference>
<evidence type="ECO:0000256" key="1">
    <source>
        <dbReference type="ARBA" id="ARBA00004141"/>
    </source>
</evidence>
<evidence type="ECO:0000256" key="10">
    <source>
        <dbReference type="ARBA" id="ARBA00023284"/>
    </source>
</evidence>
<sequence length="409" mass="43516">MDQKKLNIIGVFIAFLGVVLSFILAIEYFGLGSANIADSACSALGGAGSCAKVAESAYSFIPSVPLLGNVPIALFGFGFYGTLVFLFGMNVKSTNPEENLERLQIVLGLSSLAFLFDLVLFGISVGVIGTICQLCAITYVITLLIIGISFYALKESKINPKNVVSSVTKSLGTLFIIFLFNFSVAFATSKLATSKGSNTLATSEGMDNAEITNRIAAFEAGEKLNIDLSGSASIGSATAPIVIVKYADFNCGHCLHTSHILAKLLADYDGMVRVVYKNFPLDGSCNRLVSEPRPGASSCIAAMAAICADKQGKFAAMYHGLYDNTEKGVTHSASTVLNLANTLSINTNQLKSCMSSKEAQMQLNKEIDVAEKLNIQATPSLYINDKKIDSGTPNPIFLKALLDRLISKL</sequence>
<keyword evidence="14" id="KW-1185">Reference proteome</keyword>
<dbReference type="EMBL" id="RQGD01000062">
    <property type="protein sequence ID" value="TGL54901.1"/>
    <property type="molecule type" value="Genomic_DNA"/>
</dbReference>
<organism evidence="13 14">
    <name type="scientific">Leptospira ognonensis</name>
    <dbReference type="NCBI Taxonomy" id="2484945"/>
    <lineage>
        <taxon>Bacteria</taxon>
        <taxon>Pseudomonadati</taxon>
        <taxon>Spirochaetota</taxon>
        <taxon>Spirochaetia</taxon>
        <taxon>Leptospirales</taxon>
        <taxon>Leptospiraceae</taxon>
        <taxon>Leptospira</taxon>
    </lineage>
</organism>
<evidence type="ECO:0000256" key="7">
    <source>
        <dbReference type="ARBA" id="ARBA00023002"/>
    </source>
</evidence>
<protein>
    <submittedName>
        <fullName evidence="13">Protein-disulfide isomerase</fullName>
    </submittedName>
</protein>
<dbReference type="CDD" id="cd12920">
    <property type="entry name" value="VKOR_3"/>
    <property type="match status" value="1"/>
</dbReference>
<dbReference type="PANTHER" id="PTHR13887">
    <property type="entry name" value="GLUTATHIONE S-TRANSFERASE KAPPA"/>
    <property type="match status" value="1"/>
</dbReference>
<keyword evidence="7" id="KW-0560">Oxidoreductase</keyword>
<keyword evidence="9" id="KW-1015">Disulfide bond</keyword>
<dbReference type="OrthoDB" id="117402at2"/>
<proteinExistence type="inferred from homology"/>
<dbReference type="GO" id="GO:0016853">
    <property type="term" value="F:isomerase activity"/>
    <property type="evidence" value="ECO:0007669"/>
    <property type="project" value="UniProtKB-KW"/>
</dbReference>
<keyword evidence="5" id="KW-0874">Quinone</keyword>
<gene>
    <name evidence="13" type="ORF">EHQ58_18640</name>
</gene>
<dbReference type="Pfam" id="PF07884">
    <property type="entry name" value="VKOR"/>
    <property type="match status" value="1"/>
</dbReference>
<feature type="transmembrane region" description="Helical" evidence="11">
    <location>
        <begin position="103"/>
        <end position="121"/>
    </location>
</feature>
<dbReference type="Gene3D" id="3.40.30.10">
    <property type="entry name" value="Glutaredoxin"/>
    <property type="match status" value="1"/>
</dbReference>
<dbReference type="GO" id="GO:0016491">
    <property type="term" value="F:oxidoreductase activity"/>
    <property type="evidence" value="ECO:0007669"/>
    <property type="project" value="UniProtKB-KW"/>
</dbReference>
<feature type="transmembrane region" description="Helical" evidence="11">
    <location>
        <begin position="7"/>
        <end position="26"/>
    </location>
</feature>
<comment type="similarity">
    <text evidence="2">Belongs to the thioredoxin family. DsbA subfamily.</text>
</comment>
<accession>A0A4R9JS60</accession>
<reference evidence="13" key="1">
    <citation type="journal article" date="2019" name="PLoS Negl. Trop. Dis.">
        <title>Revisiting the worldwide diversity of Leptospira species in the environment.</title>
        <authorList>
            <person name="Vincent A.T."/>
            <person name="Schiettekatte O."/>
            <person name="Bourhy P."/>
            <person name="Veyrier F.J."/>
            <person name="Picardeau M."/>
        </authorList>
    </citation>
    <scope>NUCLEOTIDE SEQUENCE [LARGE SCALE GENOMIC DNA]</scope>
    <source>
        <strain evidence="13">201702476</strain>
    </source>
</reference>
<feature type="transmembrane region" description="Helical" evidence="11">
    <location>
        <begin position="174"/>
        <end position="192"/>
    </location>
</feature>
<dbReference type="SMART" id="SM00756">
    <property type="entry name" value="VKc"/>
    <property type="match status" value="1"/>
</dbReference>
<evidence type="ECO:0000256" key="4">
    <source>
        <dbReference type="ARBA" id="ARBA00022692"/>
    </source>
</evidence>
<dbReference type="InterPro" id="IPR036249">
    <property type="entry name" value="Thioredoxin-like_sf"/>
</dbReference>
<evidence type="ECO:0000256" key="6">
    <source>
        <dbReference type="ARBA" id="ARBA00022989"/>
    </source>
</evidence>
<dbReference type="AlphaFoldDB" id="A0A4R9JS60"/>
<dbReference type="Pfam" id="PF13462">
    <property type="entry name" value="Thioredoxin_4"/>
    <property type="match status" value="1"/>
</dbReference>
<dbReference type="InterPro" id="IPR038354">
    <property type="entry name" value="VKOR_sf"/>
</dbReference>
<keyword evidence="4 11" id="KW-0812">Transmembrane</keyword>
<evidence type="ECO:0000256" key="11">
    <source>
        <dbReference type="SAM" id="Phobius"/>
    </source>
</evidence>
<keyword evidence="13" id="KW-0413">Isomerase</keyword>
<feature type="transmembrane region" description="Helical" evidence="11">
    <location>
        <begin position="72"/>
        <end position="91"/>
    </location>
</feature>
<evidence type="ECO:0000313" key="13">
    <source>
        <dbReference type="EMBL" id="TGL54901.1"/>
    </source>
</evidence>
<dbReference type="InterPro" id="IPR012932">
    <property type="entry name" value="VKOR"/>
</dbReference>
<keyword evidence="6 11" id="KW-1133">Transmembrane helix</keyword>
<evidence type="ECO:0000256" key="9">
    <source>
        <dbReference type="ARBA" id="ARBA00023157"/>
    </source>
</evidence>
<feature type="transmembrane region" description="Helical" evidence="11">
    <location>
        <begin position="127"/>
        <end position="153"/>
    </location>
</feature>
<dbReference type="Proteomes" id="UP000297693">
    <property type="component" value="Unassembled WGS sequence"/>
</dbReference>
<dbReference type="PANTHER" id="PTHR13887:SF56">
    <property type="entry name" value="THIOREDOXIN-LIKE REDUCTASE RV2466C"/>
    <property type="match status" value="1"/>
</dbReference>
<dbReference type="Gene3D" id="1.20.1440.130">
    <property type="entry name" value="VKOR domain"/>
    <property type="match status" value="1"/>
</dbReference>
<evidence type="ECO:0000256" key="2">
    <source>
        <dbReference type="ARBA" id="ARBA00005791"/>
    </source>
</evidence>
<keyword evidence="8 11" id="KW-0472">Membrane</keyword>
<comment type="caution">
    <text evidence="13">The sequence shown here is derived from an EMBL/GenBank/DDBJ whole genome shotgun (WGS) entry which is preliminary data.</text>
</comment>